<sequence length="477" mass="52754">MIDLTRLRDAVDCDVVLPDEPGYESLRHVWNADIDQYPSAIVRCTTAEHAAAALRWCVDNDAPVTVRGGGHNLAGTAVADGSVLIDTGLMRTVRVDTDARTLTVGAGCRWGDVDRAAEPYDVALPAGVVSHTGVAGLTLGGGIGYLSRMFGATVDHLQEVELVTADSVIRRVNAHDEPELFWALKGAGHNFGIATEFVYRYVDIPGLATVRLALYPADRRRDILRQFRELGPAMPDNVTTYVRLYRCPPYWSQVPAAHRGTPIISVATVTYGDVADEPSLTAPMFDHGEPLYTSVRSIPHVTLQHSTDDEFRYGLRHYWRHVSFRDLPDELIDLAIDHADAYPGRPLNSSSFITHQVMCPFELIAGKLTPRDHSNDSTTGIHSRWAGNIGADWEYPDERPELVAWVKRFTAAIAQWENGSYINFTSEHSDAQGARSIYGEKYDRLARVKTEYDPRNVFAHGLVDLEELDQSLASAAS</sequence>
<dbReference type="InterPro" id="IPR016167">
    <property type="entry name" value="FAD-bd_PCMH_sub1"/>
</dbReference>
<dbReference type="PANTHER" id="PTHR42973">
    <property type="entry name" value="BINDING OXIDOREDUCTASE, PUTATIVE (AFU_ORTHOLOGUE AFUA_1G17690)-RELATED"/>
    <property type="match status" value="1"/>
</dbReference>
<accession>A0ABP7GI86</accession>
<dbReference type="Gene3D" id="3.30.465.10">
    <property type="match status" value="1"/>
</dbReference>
<dbReference type="PROSITE" id="PS51387">
    <property type="entry name" value="FAD_PCMH"/>
    <property type="match status" value="1"/>
</dbReference>
<keyword evidence="5" id="KW-0560">Oxidoreductase</keyword>
<evidence type="ECO:0000256" key="1">
    <source>
        <dbReference type="ARBA" id="ARBA00001974"/>
    </source>
</evidence>
<feature type="domain" description="FAD-binding PCMH-type" evidence="6">
    <location>
        <begin position="34"/>
        <end position="204"/>
    </location>
</feature>
<comment type="similarity">
    <text evidence="2">Belongs to the oxygen-dependent FAD-linked oxidoreductase family.</text>
</comment>
<dbReference type="Pfam" id="PF08031">
    <property type="entry name" value="BBE"/>
    <property type="match status" value="1"/>
</dbReference>
<evidence type="ECO:0000259" key="6">
    <source>
        <dbReference type="PROSITE" id="PS51387"/>
    </source>
</evidence>
<dbReference type="Pfam" id="PF01565">
    <property type="entry name" value="FAD_binding_4"/>
    <property type="match status" value="1"/>
</dbReference>
<dbReference type="PANTHER" id="PTHR42973:SF39">
    <property type="entry name" value="FAD-BINDING PCMH-TYPE DOMAIN-CONTAINING PROTEIN"/>
    <property type="match status" value="1"/>
</dbReference>
<comment type="caution">
    <text evidence="7">The sequence shown here is derived from an EMBL/GenBank/DDBJ whole genome shotgun (WGS) entry which is preliminary data.</text>
</comment>
<dbReference type="InterPro" id="IPR036318">
    <property type="entry name" value="FAD-bd_PCMH-like_sf"/>
</dbReference>
<reference evidence="8" key="1">
    <citation type="journal article" date="2019" name="Int. J. Syst. Evol. Microbiol.">
        <title>The Global Catalogue of Microorganisms (GCM) 10K type strain sequencing project: providing services to taxonomists for standard genome sequencing and annotation.</title>
        <authorList>
            <consortium name="The Broad Institute Genomics Platform"/>
            <consortium name="The Broad Institute Genome Sequencing Center for Infectious Disease"/>
            <person name="Wu L."/>
            <person name="Ma J."/>
        </authorList>
    </citation>
    <scope>NUCLEOTIDE SEQUENCE [LARGE SCALE GENOMIC DNA]</scope>
    <source>
        <strain evidence="8">JCM 16950</strain>
    </source>
</reference>
<dbReference type="InterPro" id="IPR012951">
    <property type="entry name" value="BBE"/>
</dbReference>
<gene>
    <name evidence="7" type="ORF">GCM10022240_16300</name>
</gene>
<proteinExistence type="inferred from homology"/>
<keyword evidence="8" id="KW-1185">Reference proteome</keyword>
<keyword evidence="3" id="KW-0285">Flavoprotein</keyword>
<comment type="cofactor">
    <cofactor evidence="1">
        <name>FAD</name>
        <dbReference type="ChEBI" id="CHEBI:57692"/>
    </cofactor>
</comment>
<name>A0ABP7GI86_9MICO</name>
<dbReference type="RefSeq" id="WP_344782409.1">
    <property type="nucleotide sequence ID" value="NZ_BAABAF010000005.1"/>
</dbReference>
<dbReference type="SUPFAM" id="SSF56176">
    <property type="entry name" value="FAD-binding/transporter-associated domain-like"/>
    <property type="match status" value="1"/>
</dbReference>
<dbReference type="InterPro" id="IPR016166">
    <property type="entry name" value="FAD-bd_PCMH"/>
</dbReference>
<protein>
    <submittedName>
        <fullName evidence="7">FAD-binding oxidoreductase</fullName>
    </submittedName>
</protein>
<evidence type="ECO:0000256" key="2">
    <source>
        <dbReference type="ARBA" id="ARBA00005466"/>
    </source>
</evidence>
<dbReference type="InterPro" id="IPR016169">
    <property type="entry name" value="FAD-bd_PCMH_sub2"/>
</dbReference>
<dbReference type="EMBL" id="BAABAF010000005">
    <property type="protein sequence ID" value="GAA3764773.1"/>
    <property type="molecule type" value="Genomic_DNA"/>
</dbReference>
<evidence type="ECO:0000313" key="8">
    <source>
        <dbReference type="Proteomes" id="UP001500540"/>
    </source>
</evidence>
<dbReference type="Gene3D" id="3.30.43.10">
    <property type="entry name" value="Uridine Diphospho-n-acetylenolpyruvylglucosamine Reductase, domain 2"/>
    <property type="match status" value="1"/>
</dbReference>
<dbReference type="Proteomes" id="UP001500540">
    <property type="component" value="Unassembled WGS sequence"/>
</dbReference>
<dbReference type="InterPro" id="IPR050416">
    <property type="entry name" value="FAD-linked_Oxidoreductase"/>
</dbReference>
<dbReference type="InterPro" id="IPR006094">
    <property type="entry name" value="Oxid_FAD_bind_N"/>
</dbReference>
<evidence type="ECO:0000256" key="4">
    <source>
        <dbReference type="ARBA" id="ARBA00022827"/>
    </source>
</evidence>
<evidence type="ECO:0000256" key="5">
    <source>
        <dbReference type="ARBA" id="ARBA00023002"/>
    </source>
</evidence>
<dbReference type="Gene3D" id="3.40.462.20">
    <property type="match status" value="1"/>
</dbReference>
<keyword evidence="4" id="KW-0274">FAD</keyword>
<evidence type="ECO:0000256" key="3">
    <source>
        <dbReference type="ARBA" id="ARBA00022630"/>
    </source>
</evidence>
<evidence type="ECO:0000313" key="7">
    <source>
        <dbReference type="EMBL" id="GAA3764773.1"/>
    </source>
</evidence>
<organism evidence="7 8">
    <name type="scientific">Microbacterium kribbense</name>
    <dbReference type="NCBI Taxonomy" id="433645"/>
    <lineage>
        <taxon>Bacteria</taxon>
        <taxon>Bacillati</taxon>
        <taxon>Actinomycetota</taxon>
        <taxon>Actinomycetes</taxon>
        <taxon>Micrococcales</taxon>
        <taxon>Microbacteriaceae</taxon>
        <taxon>Microbacterium</taxon>
    </lineage>
</organism>